<dbReference type="AlphaFoldDB" id="A0A1I1G398"/>
<dbReference type="Proteomes" id="UP000199058">
    <property type="component" value="Unassembled WGS sequence"/>
</dbReference>
<comment type="function">
    <text evidence="5">Member of a network of 50S ribosomal subunit biogenesis factors which assembles along the 30S-50S interface, preventing incorrect 23S rRNA structures from forming. Promotes peptidyl transferase center (PTC) maturation.</text>
</comment>
<reference evidence="7 8" key="1">
    <citation type="submission" date="2016-10" db="EMBL/GenBank/DDBJ databases">
        <authorList>
            <person name="de Groot N.N."/>
        </authorList>
    </citation>
    <scope>NUCLEOTIDE SEQUENCE [LARGE SCALE GENOMIC DNA]</scope>
    <source>
        <strain evidence="7 8">DSM 18438</strain>
    </source>
</reference>
<dbReference type="Gene3D" id="1.10.60.30">
    <property type="entry name" value="PSPTO4464-like domains"/>
    <property type="match status" value="2"/>
</dbReference>
<dbReference type="OrthoDB" id="5293604at2"/>
<dbReference type="RefSeq" id="WP_091960777.1">
    <property type="nucleotide sequence ID" value="NZ_FOLH01000002.1"/>
</dbReference>
<comment type="similarity">
    <text evidence="5">Belongs to the DarP family.</text>
</comment>
<dbReference type="GO" id="GO:0019843">
    <property type="term" value="F:rRNA binding"/>
    <property type="evidence" value="ECO:0007669"/>
    <property type="project" value="UniProtKB-UniRule"/>
</dbReference>
<evidence type="ECO:0000256" key="6">
    <source>
        <dbReference type="SAM" id="MobiDB-lite"/>
    </source>
</evidence>
<dbReference type="STRING" id="1122252.SAMN05660443_1256"/>
<proteinExistence type="inferred from homology"/>
<keyword evidence="3 5" id="KW-0699">rRNA-binding</keyword>
<comment type="subcellular location">
    <subcellularLocation>
        <location evidence="5">Cytoplasm</location>
    </subcellularLocation>
    <text evidence="5">Associates with late stage pre-50S ribosomal subunits.</text>
</comment>
<accession>A0A1I1G398</accession>
<keyword evidence="1 5" id="KW-0963">Cytoplasm</keyword>
<keyword evidence="8" id="KW-1185">Reference proteome</keyword>
<evidence type="ECO:0000256" key="3">
    <source>
        <dbReference type="ARBA" id="ARBA00022730"/>
    </source>
</evidence>
<sequence length="172" mass="20347">MKKNDDLQASEQELPPSKSEIKRQMLQLQELGKKLLELNKKQLQSVPLNEELLQALQEHQRIKSHEARRRQLQRIGKLMRSADHQAIQAAVDLFDASSEAYAQHFQQLELWRERLIQDESAVAEFIERWPACDIQKLRQLIRNARKERDAEKPPAQARKLFRYLREVCEVTE</sequence>
<dbReference type="NCBIfam" id="NF003593">
    <property type="entry name" value="PRK05255.1-1"/>
    <property type="match status" value="1"/>
</dbReference>
<evidence type="ECO:0000256" key="5">
    <source>
        <dbReference type="HAMAP-Rule" id="MF_00765"/>
    </source>
</evidence>
<evidence type="ECO:0000256" key="1">
    <source>
        <dbReference type="ARBA" id="ARBA00022490"/>
    </source>
</evidence>
<dbReference type="PIRSF" id="PIRSF016183">
    <property type="entry name" value="UCP016183"/>
    <property type="match status" value="1"/>
</dbReference>
<dbReference type="PANTHER" id="PTHR38101:SF1">
    <property type="entry name" value="UPF0307 PROTEIN YJGA"/>
    <property type="match status" value="1"/>
</dbReference>
<dbReference type="GO" id="GO:1902626">
    <property type="term" value="P:assembly of large subunit precursor of preribosome"/>
    <property type="evidence" value="ECO:0007669"/>
    <property type="project" value="UniProtKB-UniRule"/>
</dbReference>
<dbReference type="InterPro" id="IPR023153">
    <property type="entry name" value="DarP_sf"/>
</dbReference>
<dbReference type="PANTHER" id="PTHR38101">
    <property type="entry name" value="UPF0307 PROTEIN YJGA"/>
    <property type="match status" value="1"/>
</dbReference>
<keyword evidence="4 5" id="KW-0694">RNA-binding</keyword>
<dbReference type="GO" id="GO:0005829">
    <property type="term" value="C:cytosol"/>
    <property type="evidence" value="ECO:0007669"/>
    <property type="project" value="TreeGrafter"/>
</dbReference>
<feature type="region of interest" description="Disordered" evidence="6">
    <location>
        <begin position="1"/>
        <end position="22"/>
    </location>
</feature>
<evidence type="ECO:0000256" key="4">
    <source>
        <dbReference type="ARBA" id="ARBA00022884"/>
    </source>
</evidence>
<dbReference type="Pfam" id="PF04751">
    <property type="entry name" value="DarP"/>
    <property type="match status" value="1"/>
</dbReference>
<dbReference type="EMBL" id="FOLH01000002">
    <property type="protein sequence ID" value="SFC03783.1"/>
    <property type="molecule type" value="Genomic_DNA"/>
</dbReference>
<dbReference type="SUPFAM" id="SSF158710">
    <property type="entry name" value="PSPTO4464-like"/>
    <property type="match status" value="1"/>
</dbReference>
<protein>
    <recommendedName>
        <fullName evidence="5">Dual-action ribosomal maturation protein DarP</fullName>
    </recommendedName>
    <alternativeName>
        <fullName evidence="5">Large ribosomal subunit assembly factor DarP</fullName>
    </alternativeName>
</protein>
<dbReference type="CDD" id="cd16331">
    <property type="entry name" value="YjgA-like"/>
    <property type="match status" value="1"/>
</dbReference>
<evidence type="ECO:0000256" key="2">
    <source>
        <dbReference type="ARBA" id="ARBA00022517"/>
    </source>
</evidence>
<organism evidence="7 8">
    <name type="scientific">Marinospirillum celere</name>
    <dbReference type="NCBI Taxonomy" id="1122252"/>
    <lineage>
        <taxon>Bacteria</taxon>
        <taxon>Pseudomonadati</taxon>
        <taxon>Pseudomonadota</taxon>
        <taxon>Gammaproteobacteria</taxon>
        <taxon>Oceanospirillales</taxon>
        <taxon>Oceanospirillaceae</taxon>
        <taxon>Marinospirillum</taxon>
    </lineage>
</organism>
<dbReference type="GO" id="GO:0043022">
    <property type="term" value="F:ribosome binding"/>
    <property type="evidence" value="ECO:0007669"/>
    <property type="project" value="UniProtKB-UniRule"/>
</dbReference>
<gene>
    <name evidence="5" type="primary">darP</name>
    <name evidence="7" type="ORF">SAMN05660443_1256</name>
</gene>
<evidence type="ECO:0000313" key="7">
    <source>
        <dbReference type="EMBL" id="SFC03783.1"/>
    </source>
</evidence>
<name>A0A1I1G398_9GAMM</name>
<dbReference type="HAMAP" id="MF_00765">
    <property type="entry name" value="DarP"/>
    <property type="match status" value="1"/>
</dbReference>
<evidence type="ECO:0000313" key="8">
    <source>
        <dbReference type="Proteomes" id="UP000199058"/>
    </source>
</evidence>
<keyword evidence="2 5" id="KW-0690">Ribosome biogenesis</keyword>
<dbReference type="InterPro" id="IPR006839">
    <property type="entry name" value="DarP"/>
</dbReference>